<evidence type="ECO:0000256" key="3">
    <source>
        <dbReference type="ARBA" id="ARBA00007985"/>
    </source>
</evidence>
<comment type="similarity">
    <text evidence="3 8">Belongs to the class-I DAHP synthase family.</text>
</comment>
<dbReference type="SUPFAM" id="SSF51569">
    <property type="entry name" value="Aldolase"/>
    <property type="match status" value="1"/>
</dbReference>
<dbReference type="PANTHER" id="PTHR21225:SF12">
    <property type="entry name" value="PHOSPHO-2-DEHYDRO-3-DEOXYHEPTONATE ALDOLASE, TYROSINE-INHIBITED"/>
    <property type="match status" value="1"/>
</dbReference>
<dbReference type="HOGENOM" id="CLU_030903_0_1_4"/>
<keyword evidence="4 8" id="KW-0028">Amino-acid biosynthesis</keyword>
<dbReference type="Pfam" id="PF00793">
    <property type="entry name" value="DAHP_synth_1"/>
    <property type="match status" value="1"/>
</dbReference>
<evidence type="ECO:0000256" key="6">
    <source>
        <dbReference type="ARBA" id="ARBA00023141"/>
    </source>
</evidence>
<dbReference type="GO" id="GO:0003849">
    <property type="term" value="F:3-deoxy-7-phosphoheptulonate synthase activity"/>
    <property type="evidence" value="ECO:0007669"/>
    <property type="project" value="UniProtKB-EC"/>
</dbReference>
<dbReference type="InterPro" id="IPR013785">
    <property type="entry name" value="Aldolase_TIM"/>
</dbReference>
<dbReference type="InterPro" id="IPR006219">
    <property type="entry name" value="DAHP_synth_1"/>
</dbReference>
<dbReference type="eggNOG" id="COG0722">
    <property type="taxonomic scope" value="Bacteria"/>
</dbReference>
<dbReference type="EC" id="2.5.1.54" evidence="8"/>
<evidence type="ECO:0000256" key="5">
    <source>
        <dbReference type="ARBA" id="ARBA00022679"/>
    </source>
</evidence>
<evidence type="ECO:0000256" key="8">
    <source>
        <dbReference type="PIRNR" id="PIRNR001361"/>
    </source>
</evidence>
<accession>Q473M8</accession>
<comment type="function">
    <text evidence="1 8">Stereospecific condensation of phosphoenolpyruvate (PEP) and D-erythrose-4-phosphate (E4P) giving rise to 3-deoxy-D-arabino-heptulosonate-7-phosphate (DAHP).</text>
</comment>
<dbReference type="Gene3D" id="3.20.20.70">
    <property type="entry name" value="Aldolase class I"/>
    <property type="match status" value="1"/>
</dbReference>
<dbReference type="PIRSF" id="PIRSF001361">
    <property type="entry name" value="DAHP_synthase"/>
    <property type="match status" value="1"/>
</dbReference>
<evidence type="ECO:0000256" key="4">
    <source>
        <dbReference type="ARBA" id="ARBA00022605"/>
    </source>
</evidence>
<reference evidence="10" key="1">
    <citation type="submission" date="2005-08" db="EMBL/GenBank/DDBJ databases">
        <title>Complete sequence of Chromosome1 of Ralstonia eutropha JMP134.</title>
        <authorList>
            <person name="Copeland A."/>
            <person name="Lucas S."/>
            <person name="Lapidus A."/>
            <person name="Barry K."/>
            <person name="Detter J.C."/>
            <person name="Glavina T."/>
            <person name="Hammon N."/>
            <person name="Israni S."/>
            <person name="Pitluck S."/>
            <person name="Goltsman E."/>
            <person name="Martinez M."/>
            <person name="Schmutz J."/>
            <person name="Larimer F."/>
            <person name="Land M."/>
            <person name="Lykidis A."/>
            <person name="Richardson P."/>
        </authorList>
    </citation>
    <scope>NUCLEOTIDE SEQUENCE</scope>
    <source>
        <strain evidence="10">JMP134</strain>
    </source>
</reference>
<dbReference type="KEGG" id="reu:Reut_A1026"/>
<dbReference type="GO" id="GO:0005737">
    <property type="term" value="C:cytoplasm"/>
    <property type="evidence" value="ECO:0007669"/>
    <property type="project" value="TreeGrafter"/>
</dbReference>
<comment type="catalytic activity">
    <reaction evidence="7 8">
        <text>D-erythrose 4-phosphate + phosphoenolpyruvate + H2O = 7-phospho-2-dehydro-3-deoxy-D-arabino-heptonate + phosphate</text>
        <dbReference type="Rhea" id="RHEA:14717"/>
        <dbReference type="ChEBI" id="CHEBI:15377"/>
        <dbReference type="ChEBI" id="CHEBI:16897"/>
        <dbReference type="ChEBI" id="CHEBI:43474"/>
        <dbReference type="ChEBI" id="CHEBI:58394"/>
        <dbReference type="ChEBI" id="CHEBI:58702"/>
        <dbReference type="EC" id="2.5.1.54"/>
    </reaction>
</comment>
<dbReference type="UniPathway" id="UPA00053">
    <property type="reaction ID" value="UER00084"/>
</dbReference>
<comment type="pathway">
    <text evidence="2 8">Metabolic intermediate biosynthesis; chorismate biosynthesis; chorismate from D-erythrose 4-phosphate and phosphoenolpyruvate: step 1/7.</text>
</comment>
<dbReference type="NCBIfam" id="NF009396">
    <property type="entry name" value="PRK12756.1"/>
    <property type="match status" value="1"/>
</dbReference>
<evidence type="ECO:0000256" key="1">
    <source>
        <dbReference type="ARBA" id="ARBA00003726"/>
    </source>
</evidence>
<dbReference type="NCBIfam" id="NF009395">
    <property type="entry name" value="PRK12755.1"/>
    <property type="match status" value="1"/>
</dbReference>
<gene>
    <name evidence="10" type="ordered locus">Reut_A1026</name>
</gene>
<dbReference type="GO" id="GO:0042802">
    <property type="term" value="F:identical protein binding"/>
    <property type="evidence" value="ECO:0007669"/>
    <property type="project" value="UniProtKB-ARBA"/>
</dbReference>
<proteinExistence type="inferred from homology"/>
<organism evidence="10">
    <name type="scientific">Cupriavidus pinatubonensis (strain JMP 134 / LMG 1197)</name>
    <name type="common">Cupriavidus necator (strain JMP 134)</name>
    <dbReference type="NCBI Taxonomy" id="264198"/>
    <lineage>
        <taxon>Bacteria</taxon>
        <taxon>Pseudomonadati</taxon>
        <taxon>Pseudomonadota</taxon>
        <taxon>Betaproteobacteria</taxon>
        <taxon>Burkholderiales</taxon>
        <taxon>Burkholderiaceae</taxon>
        <taxon>Cupriavidus</taxon>
    </lineage>
</organism>
<dbReference type="NCBIfam" id="TIGR00034">
    <property type="entry name" value="aroFGH"/>
    <property type="match status" value="1"/>
</dbReference>
<evidence type="ECO:0000256" key="7">
    <source>
        <dbReference type="ARBA" id="ARBA00047508"/>
    </source>
</evidence>
<sequence length="359" mass="38915">MLKNTDDLRIRELKELLPPAHLIREFACSEKASDVIYAARQSMHRILHGMDDRLIVIIGPCSIHDTKAALEYAKLLKVQRERFANELEIVMRVYFEKPRTTVGWKGLINDPFMDGSFKINDGLRTARELLLNISELGVPTGTEYLDMISPQYIADLVSWGAIGARTTESQVHRELASGLSCPVGFKNGTDGNVKIAVDAIKAASQPHHFLSVTKGGHSAIVSTSGNEDCHIILRGGKAPNYDAASVQEACDAIAKAGLAARLMIDASHANSSKKHENQIPVCEDIGRQLAAGDDRIVGVMVESHLVAGRQDHAQGTPVESLTYGQSVTDACIGWDDSVKVLETLAEAVKARRLASGSGN</sequence>
<dbReference type="InterPro" id="IPR006218">
    <property type="entry name" value="DAHP1/KDSA"/>
</dbReference>
<feature type="domain" description="DAHP synthetase I/KDSA" evidence="9">
    <location>
        <begin position="45"/>
        <end position="341"/>
    </location>
</feature>
<evidence type="ECO:0000256" key="2">
    <source>
        <dbReference type="ARBA" id="ARBA00004688"/>
    </source>
</evidence>
<keyword evidence="5 8" id="KW-0808">Transferase</keyword>
<evidence type="ECO:0000259" key="9">
    <source>
        <dbReference type="Pfam" id="PF00793"/>
    </source>
</evidence>
<dbReference type="GO" id="GO:0008652">
    <property type="term" value="P:amino acid biosynthetic process"/>
    <property type="evidence" value="ECO:0007669"/>
    <property type="project" value="UniProtKB-KW"/>
</dbReference>
<dbReference type="STRING" id="264198.Reut_A1026"/>
<dbReference type="AlphaFoldDB" id="Q473M8"/>
<dbReference type="PANTHER" id="PTHR21225">
    <property type="entry name" value="PHOSPHO-2-DEHYDRO-3-DEOXYHEPTONATE ALDOLASE DAHP SYNTHETASE"/>
    <property type="match status" value="1"/>
</dbReference>
<keyword evidence="6 8" id="KW-0057">Aromatic amino acid biosynthesis</keyword>
<dbReference type="GO" id="GO:0009423">
    <property type="term" value="P:chorismate biosynthetic process"/>
    <property type="evidence" value="ECO:0007669"/>
    <property type="project" value="UniProtKB-UniPathway"/>
</dbReference>
<evidence type="ECO:0000313" key="10">
    <source>
        <dbReference type="EMBL" id="AAZ60405.1"/>
    </source>
</evidence>
<protein>
    <recommendedName>
        <fullName evidence="8">Phospho-2-dehydro-3-deoxyheptonate aldolase</fullName>
        <ecNumber evidence="8">2.5.1.54</ecNumber>
    </recommendedName>
</protein>
<dbReference type="EMBL" id="CP000090">
    <property type="protein sequence ID" value="AAZ60405.1"/>
    <property type="molecule type" value="Genomic_DNA"/>
</dbReference>
<dbReference type="OrthoDB" id="9807331at2"/>
<dbReference type="FunFam" id="3.20.20.70:FF:000005">
    <property type="entry name" value="Phospho-2-dehydro-3-deoxyheptonate aldolase"/>
    <property type="match status" value="1"/>
</dbReference>
<dbReference type="NCBIfam" id="NF006723">
    <property type="entry name" value="PRK09261.1-1"/>
    <property type="match status" value="1"/>
</dbReference>
<dbReference type="GO" id="GO:0009073">
    <property type="term" value="P:aromatic amino acid family biosynthetic process"/>
    <property type="evidence" value="ECO:0007669"/>
    <property type="project" value="UniProtKB-KW"/>
</dbReference>
<name>Q473M8_CUPPJ</name>